<comment type="caution">
    <text evidence="2">The sequence shown here is derived from an EMBL/GenBank/DDBJ whole genome shotgun (WGS) entry which is preliminary data.</text>
</comment>
<feature type="transmembrane region" description="Helical" evidence="1">
    <location>
        <begin position="64"/>
        <end position="85"/>
    </location>
</feature>
<dbReference type="PANTHER" id="PTHR37305">
    <property type="entry name" value="INTEGRAL MEMBRANE PROTEIN-RELATED"/>
    <property type="match status" value="1"/>
</dbReference>
<keyword evidence="1" id="KW-0812">Transmembrane</keyword>
<dbReference type="PANTHER" id="PTHR37305:SF1">
    <property type="entry name" value="MEMBRANE PROTEIN"/>
    <property type="match status" value="1"/>
</dbReference>
<dbReference type="Pfam" id="PF12679">
    <property type="entry name" value="ABC2_membrane_2"/>
    <property type="match status" value="1"/>
</dbReference>
<dbReference type="Proteomes" id="UP000808349">
    <property type="component" value="Unassembled WGS sequence"/>
</dbReference>
<feature type="transmembrane region" description="Helical" evidence="1">
    <location>
        <begin position="18"/>
        <end position="35"/>
    </location>
</feature>
<gene>
    <name evidence="2" type="ORF">IPO85_05670</name>
</gene>
<feature type="transmembrane region" description="Helical" evidence="1">
    <location>
        <begin position="201"/>
        <end position="228"/>
    </location>
</feature>
<evidence type="ECO:0000256" key="1">
    <source>
        <dbReference type="SAM" id="Phobius"/>
    </source>
</evidence>
<sequence>MKLITFELYKIFSKPRTYIAYGSILIIIFLIEFALKASGEEYLDFILNTFKDSFVLEGNILNGYMVSFIILQTLIIQMPLLVALVTGDLISGEASSGTIKILLTKPNSRSAIFFSKWISGELYTASIVMILGIISLLCGVLLFGIGDLMVLKSDGVEIIQSQDLIWRFGLSFCFAILGLSVVATLSMMISTYVDNSISPIILTMAIIILFTIIGTMDVPLFDLIRPYLFTTHMISWKNMFDQQLDFLLIWKSSIVLIIHIIVFYWVGWYHFKHKDILN</sequence>
<name>A0A9D7S8A3_9BACT</name>
<proteinExistence type="predicted"/>
<keyword evidence="1" id="KW-1133">Transmembrane helix</keyword>
<dbReference type="GO" id="GO:0005886">
    <property type="term" value="C:plasma membrane"/>
    <property type="evidence" value="ECO:0007669"/>
    <property type="project" value="UniProtKB-SubCell"/>
</dbReference>
<accession>A0A9D7S8A3</accession>
<feature type="transmembrane region" description="Helical" evidence="1">
    <location>
        <begin position="248"/>
        <end position="271"/>
    </location>
</feature>
<dbReference type="EMBL" id="JADKFW010000004">
    <property type="protein sequence ID" value="MBK9716990.1"/>
    <property type="molecule type" value="Genomic_DNA"/>
</dbReference>
<feature type="transmembrane region" description="Helical" evidence="1">
    <location>
        <begin position="122"/>
        <end position="145"/>
    </location>
</feature>
<dbReference type="GO" id="GO:0140359">
    <property type="term" value="F:ABC-type transporter activity"/>
    <property type="evidence" value="ECO:0007669"/>
    <property type="project" value="InterPro"/>
</dbReference>
<evidence type="ECO:0000313" key="3">
    <source>
        <dbReference type="Proteomes" id="UP000808349"/>
    </source>
</evidence>
<reference evidence="2 3" key="1">
    <citation type="submission" date="2020-10" db="EMBL/GenBank/DDBJ databases">
        <title>Connecting structure to function with the recovery of over 1000 high-quality activated sludge metagenome-assembled genomes encoding full-length rRNA genes using long-read sequencing.</title>
        <authorList>
            <person name="Singleton C.M."/>
            <person name="Petriglieri F."/>
            <person name="Kristensen J.M."/>
            <person name="Kirkegaard R.H."/>
            <person name="Michaelsen T.Y."/>
            <person name="Andersen M.H."/>
            <person name="Karst S.M."/>
            <person name="Dueholm M.S."/>
            <person name="Nielsen P.H."/>
            <person name="Albertsen M."/>
        </authorList>
    </citation>
    <scope>NUCLEOTIDE SEQUENCE [LARGE SCALE GENOMIC DNA]</scope>
    <source>
        <strain evidence="2">Ribe_18-Q3-R11-54_BAT3C.373</strain>
    </source>
</reference>
<keyword evidence="1" id="KW-0472">Membrane</keyword>
<dbReference type="AlphaFoldDB" id="A0A9D7S8A3"/>
<feature type="transmembrane region" description="Helical" evidence="1">
    <location>
        <begin position="165"/>
        <end position="189"/>
    </location>
</feature>
<protein>
    <submittedName>
        <fullName evidence="2">ABC transporter permease subunit</fullName>
    </submittedName>
</protein>
<evidence type="ECO:0000313" key="2">
    <source>
        <dbReference type="EMBL" id="MBK9716990.1"/>
    </source>
</evidence>
<organism evidence="2 3">
    <name type="scientific">Candidatus Defluviibacterium haderslevense</name>
    <dbReference type="NCBI Taxonomy" id="2981993"/>
    <lineage>
        <taxon>Bacteria</taxon>
        <taxon>Pseudomonadati</taxon>
        <taxon>Bacteroidota</taxon>
        <taxon>Saprospiria</taxon>
        <taxon>Saprospirales</taxon>
        <taxon>Saprospiraceae</taxon>
        <taxon>Candidatus Defluviibacterium</taxon>
    </lineage>
</organism>